<comment type="cofactor">
    <cofactor evidence="6">
        <name>[2Fe-2S] cluster</name>
        <dbReference type="ChEBI" id="CHEBI:190135"/>
    </cofactor>
</comment>
<feature type="domain" description="2Fe-2S ferredoxin-type" evidence="7">
    <location>
        <begin position="2"/>
        <end position="103"/>
    </location>
</feature>
<dbReference type="InterPro" id="IPR001055">
    <property type="entry name" value="Adrenodoxin-like"/>
</dbReference>
<dbReference type="RefSeq" id="WP_107720956.1">
    <property type="nucleotide sequence ID" value="NZ_CP028475.1"/>
</dbReference>
<sequence length="103" mass="11202">MALIHVKDRDGHIHHLDASSGLSIMEIIRDAGLAIEAQCGGAASCATCHVYVEETWLSHLKAQSDTEVDMLDLTDGLRDNSRLSCQIPFNDELDGLTVELAPE</sequence>
<dbReference type="PANTHER" id="PTHR23426">
    <property type="entry name" value="FERREDOXIN/ADRENODOXIN"/>
    <property type="match status" value="1"/>
</dbReference>
<dbReference type="AlphaFoldDB" id="A0A2R4M5F0"/>
<keyword evidence="3" id="KW-0479">Metal-binding</keyword>
<dbReference type="GO" id="GO:0051537">
    <property type="term" value="F:2 iron, 2 sulfur cluster binding"/>
    <property type="evidence" value="ECO:0007669"/>
    <property type="project" value="UniProtKB-KW"/>
</dbReference>
<dbReference type="KEGG" id="cbak:DA792_15755"/>
<dbReference type="Pfam" id="PF00111">
    <property type="entry name" value="Fer2"/>
    <property type="match status" value="1"/>
</dbReference>
<dbReference type="GO" id="GO:0046872">
    <property type="term" value="F:metal ion binding"/>
    <property type="evidence" value="ECO:0007669"/>
    <property type="project" value="UniProtKB-KW"/>
</dbReference>
<reference evidence="8 9" key="1">
    <citation type="submission" date="2018-03" db="EMBL/GenBank/DDBJ databases">
        <title>The Complete Genome of Celeribacter baekdonensis strain LH4, a Thiosulfate-Oxidizing Alphaproteobacterium Isolated from Gulf of Mexico Continental Slope Sediments.</title>
        <authorList>
            <person name="Flood B.E."/>
            <person name="Bailey J.V."/>
            <person name="Leprich D."/>
        </authorList>
    </citation>
    <scope>NUCLEOTIDE SEQUENCE [LARGE SCALE GENOMIC DNA]</scope>
    <source>
        <strain evidence="8 9">LH4</strain>
    </source>
</reference>
<dbReference type="Gene3D" id="3.10.20.30">
    <property type="match status" value="1"/>
</dbReference>
<dbReference type="PRINTS" id="PR00355">
    <property type="entry name" value="ADRENODOXIN"/>
</dbReference>
<dbReference type="CDD" id="cd00207">
    <property type="entry name" value="fer2"/>
    <property type="match status" value="1"/>
</dbReference>
<evidence type="ECO:0000256" key="1">
    <source>
        <dbReference type="ARBA" id="ARBA00010914"/>
    </source>
</evidence>
<dbReference type="GO" id="GO:0140647">
    <property type="term" value="P:P450-containing electron transport chain"/>
    <property type="evidence" value="ECO:0007669"/>
    <property type="project" value="InterPro"/>
</dbReference>
<dbReference type="InterPro" id="IPR012675">
    <property type="entry name" value="Beta-grasp_dom_sf"/>
</dbReference>
<protein>
    <submittedName>
        <fullName evidence="8">Ferredoxin</fullName>
    </submittedName>
</protein>
<evidence type="ECO:0000256" key="3">
    <source>
        <dbReference type="ARBA" id="ARBA00022723"/>
    </source>
</evidence>
<evidence type="ECO:0000256" key="4">
    <source>
        <dbReference type="ARBA" id="ARBA00023004"/>
    </source>
</evidence>
<keyword evidence="5" id="KW-0411">Iron-sulfur</keyword>
<dbReference type="PROSITE" id="PS51085">
    <property type="entry name" value="2FE2S_FER_2"/>
    <property type="match status" value="1"/>
</dbReference>
<dbReference type="PROSITE" id="PS00814">
    <property type="entry name" value="ADX"/>
    <property type="match status" value="1"/>
</dbReference>
<evidence type="ECO:0000313" key="8">
    <source>
        <dbReference type="EMBL" id="AVW92366.1"/>
    </source>
</evidence>
<accession>A0A2R4M5F0</accession>
<dbReference type="EMBL" id="CP028475">
    <property type="protein sequence ID" value="AVW92366.1"/>
    <property type="molecule type" value="Genomic_DNA"/>
</dbReference>
<dbReference type="PANTHER" id="PTHR23426:SF65">
    <property type="entry name" value="FERREDOXIN-2, MITOCHONDRIAL"/>
    <property type="match status" value="1"/>
</dbReference>
<proteinExistence type="inferred from homology"/>
<evidence type="ECO:0000313" key="9">
    <source>
        <dbReference type="Proteomes" id="UP000241447"/>
    </source>
</evidence>
<dbReference type="Proteomes" id="UP000241447">
    <property type="component" value="Chromosome"/>
</dbReference>
<dbReference type="OrthoDB" id="9799640at2"/>
<organism evidence="8 9">
    <name type="scientific">Celeribacter baekdonensis</name>
    <dbReference type="NCBI Taxonomy" id="875171"/>
    <lineage>
        <taxon>Bacteria</taxon>
        <taxon>Pseudomonadati</taxon>
        <taxon>Pseudomonadota</taxon>
        <taxon>Alphaproteobacteria</taxon>
        <taxon>Rhodobacterales</taxon>
        <taxon>Roseobacteraceae</taxon>
        <taxon>Celeribacter</taxon>
    </lineage>
</organism>
<keyword evidence="2" id="KW-0001">2Fe-2S</keyword>
<dbReference type="InterPro" id="IPR036010">
    <property type="entry name" value="2Fe-2S_ferredoxin-like_sf"/>
</dbReference>
<evidence type="ECO:0000256" key="5">
    <source>
        <dbReference type="ARBA" id="ARBA00023014"/>
    </source>
</evidence>
<evidence type="ECO:0000256" key="6">
    <source>
        <dbReference type="ARBA" id="ARBA00034078"/>
    </source>
</evidence>
<evidence type="ECO:0000259" key="7">
    <source>
        <dbReference type="PROSITE" id="PS51085"/>
    </source>
</evidence>
<gene>
    <name evidence="8" type="ORF">DA792_15755</name>
</gene>
<keyword evidence="4" id="KW-0408">Iron</keyword>
<evidence type="ECO:0000256" key="2">
    <source>
        <dbReference type="ARBA" id="ARBA00022714"/>
    </source>
</evidence>
<dbReference type="SUPFAM" id="SSF54292">
    <property type="entry name" value="2Fe-2S ferredoxin-like"/>
    <property type="match status" value="1"/>
</dbReference>
<dbReference type="InterPro" id="IPR001041">
    <property type="entry name" value="2Fe-2S_ferredoxin-type"/>
</dbReference>
<dbReference type="InterPro" id="IPR018298">
    <property type="entry name" value="Adrenodoxin_Fe-S_BS"/>
</dbReference>
<comment type="similarity">
    <text evidence="1">Belongs to the adrenodoxin/putidaredoxin family.</text>
</comment>
<name>A0A2R4M5F0_9RHOB</name>
<dbReference type="GO" id="GO:0009055">
    <property type="term" value="F:electron transfer activity"/>
    <property type="evidence" value="ECO:0007669"/>
    <property type="project" value="TreeGrafter"/>
</dbReference>